<dbReference type="InterPro" id="IPR010987">
    <property type="entry name" value="Glutathione-S-Trfase_C-like"/>
</dbReference>
<dbReference type="InterPro" id="IPR045074">
    <property type="entry name" value="GST_C_Tau"/>
</dbReference>
<organism evidence="2 3">
    <name type="scientific">Dillenia turbinata</name>
    <dbReference type="NCBI Taxonomy" id="194707"/>
    <lineage>
        <taxon>Eukaryota</taxon>
        <taxon>Viridiplantae</taxon>
        <taxon>Streptophyta</taxon>
        <taxon>Embryophyta</taxon>
        <taxon>Tracheophyta</taxon>
        <taxon>Spermatophyta</taxon>
        <taxon>Magnoliopsida</taxon>
        <taxon>eudicotyledons</taxon>
        <taxon>Gunneridae</taxon>
        <taxon>Pentapetalae</taxon>
        <taxon>Dilleniales</taxon>
        <taxon>Dilleniaceae</taxon>
        <taxon>Dillenia</taxon>
    </lineage>
</organism>
<evidence type="ECO:0000313" key="3">
    <source>
        <dbReference type="Proteomes" id="UP001370490"/>
    </source>
</evidence>
<dbReference type="CDD" id="cd03185">
    <property type="entry name" value="GST_C_Tau"/>
    <property type="match status" value="1"/>
</dbReference>
<proteinExistence type="predicted"/>
<accession>A0AAN8ZAU6</accession>
<keyword evidence="3" id="KW-1185">Reference proteome</keyword>
<sequence>MCTTKGEEHQAAKTGVQRLGDKPYFGGDTFGYVDVALVPFYCYFGAYETHGNLSMEAECPKLVAWAKRCVLRESVSRSLPDQKKLMERISYFRKRLGLEL</sequence>
<reference evidence="2 3" key="1">
    <citation type="submission" date="2023-12" db="EMBL/GenBank/DDBJ databases">
        <title>A high-quality genome assembly for Dillenia turbinata (Dilleniales).</title>
        <authorList>
            <person name="Chanderbali A."/>
        </authorList>
    </citation>
    <scope>NUCLEOTIDE SEQUENCE [LARGE SCALE GENOMIC DNA]</scope>
    <source>
        <strain evidence="2">LSX21</strain>
        <tissue evidence="2">Leaf</tissue>
    </source>
</reference>
<comment type="caution">
    <text evidence="2">The sequence shown here is derived from an EMBL/GenBank/DDBJ whole genome shotgun (WGS) entry which is preliminary data.</text>
</comment>
<dbReference type="Gene3D" id="1.20.1050.10">
    <property type="match status" value="1"/>
</dbReference>
<evidence type="ECO:0000313" key="2">
    <source>
        <dbReference type="EMBL" id="KAK6931037.1"/>
    </source>
</evidence>
<feature type="non-terminal residue" evidence="2">
    <location>
        <position position="100"/>
    </location>
</feature>
<feature type="domain" description="GST C-terminal" evidence="1">
    <location>
        <begin position="1"/>
        <end position="92"/>
    </location>
</feature>
<dbReference type="EMBL" id="JBAMMX010000011">
    <property type="protein sequence ID" value="KAK6931037.1"/>
    <property type="molecule type" value="Genomic_DNA"/>
</dbReference>
<dbReference type="Proteomes" id="UP001370490">
    <property type="component" value="Unassembled WGS sequence"/>
</dbReference>
<dbReference type="Pfam" id="PF00043">
    <property type="entry name" value="GST_C"/>
    <property type="match status" value="1"/>
</dbReference>
<dbReference type="SUPFAM" id="SSF47616">
    <property type="entry name" value="GST C-terminal domain-like"/>
    <property type="match status" value="1"/>
</dbReference>
<dbReference type="InterPro" id="IPR036282">
    <property type="entry name" value="Glutathione-S-Trfase_C_sf"/>
</dbReference>
<protein>
    <recommendedName>
        <fullName evidence="1">GST C-terminal domain-containing protein</fullName>
    </recommendedName>
</protein>
<dbReference type="PROSITE" id="PS50405">
    <property type="entry name" value="GST_CTER"/>
    <property type="match status" value="1"/>
</dbReference>
<dbReference type="InterPro" id="IPR004046">
    <property type="entry name" value="GST_C"/>
</dbReference>
<evidence type="ECO:0000259" key="1">
    <source>
        <dbReference type="PROSITE" id="PS50405"/>
    </source>
</evidence>
<dbReference type="AlphaFoldDB" id="A0AAN8ZAU6"/>
<name>A0AAN8ZAU6_9MAGN</name>
<dbReference type="GO" id="GO:0006749">
    <property type="term" value="P:glutathione metabolic process"/>
    <property type="evidence" value="ECO:0007669"/>
    <property type="project" value="InterPro"/>
</dbReference>
<gene>
    <name evidence="2" type="ORF">RJ641_002830</name>
</gene>
<dbReference type="GO" id="GO:0004364">
    <property type="term" value="F:glutathione transferase activity"/>
    <property type="evidence" value="ECO:0007669"/>
    <property type="project" value="InterPro"/>
</dbReference>